<dbReference type="RefSeq" id="XP_040767814.1">
    <property type="nucleotide sequence ID" value="XM_040906212.1"/>
</dbReference>
<feature type="transmembrane region" description="Helical" evidence="1">
    <location>
        <begin position="109"/>
        <end position="127"/>
    </location>
</feature>
<keyword evidence="3" id="KW-1185">Reference proteome</keyword>
<protein>
    <recommendedName>
        <fullName evidence="4">Peptidase M50B-like-domain-containing protein</fullName>
    </recommendedName>
</protein>
<dbReference type="PANTHER" id="PTHR33979:SF2">
    <property type="entry name" value="PEPTIDASE M50B-LIKE-DOMAIN-CONTAINING PROTEIN"/>
    <property type="match status" value="1"/>
</dbReference>
<feature type="transmembrane region" description="Helical" evidence="1">
    <location>
        <begin position="83"/>
        <end position="104"/>
    </location>
</feature>
<dbReference type="Proteomes" id="UP000076871">
    <property type="component" value="Unassembled WGS sequence"/>
</dbReference>
<feature type="transmembrane region" description="Helical" evidence="1">
    <location>
        <begin position="133"/>
        <end position="150"/>
    </location>
</feature>
<dbReference type="AlphaFoldDB" id="A0A165GAK6"/>
<dbReference type="InParanoid" id="A0A165GAK6"/>
<proteinExistence type="predicted"/>
<gene>
    <name evidence="2" type="ORF">LAESUDRAFT_694683</name>
</gene>
<sequence>MNPIIPTPEQVPVLYVIVVYTVVIFAFWVIPGARVVITPLKLFTIGWHEFCHIVAAVFTGGTVNRVSIDPDNGGITQVHGGNHPVILISGYIGSTIMGGVFMLAGFDILVAKILSFVLGLGLIAPLVLVRNKLTILLIIVYEGILVGFWFIDHGQALRWYCLFVGVMNIFYVVWDVADDKYFRKQNDSDATQFAIMYPVLPAHIWATVWILFEIGILVSFVLLGIVAFKRTNAQMYAEAGESPNSTRVVLSHSLMGSSTAHFLPT</sequence>
<feature type="transmembrane region" description="Helical" evidence="1">
    <location>
        <begin position="157"/>
        <end position="174"/>
    </location>
</feature>
<evidence type="ECO:0000313" key="3">
    <source>
        <dbReference type="Proteomes" id="UP000076871"/>
    </source>
</evidence>
<dbReference type="GeneID" id="63823241"/>
<dbReference type="Pfam" id="PF13398">
    <property type="entry name" value="Peptidase_M50B"/>
    <property type="match status" value="1"/>
</dbReference>
<reference evidence="2 3" key="1">
    <citation type="journal article" date="2016" name="Mol. Biol. Evol.">
        <title>Comparative Genomics of Early-Diverging Mushroom-Forming Fungi Provides Insights into the Origins of Lignocellulose Decay Capabilities.</title>
        <authorList>
            <person name="Nagy L.G."/>
            <person name="Riley R."/>
            <person name="Tritt A."/>
            <person name="Adam C."/>
            <person name="Daum C."/>
            <person name="Floudas D."/>
            <person name="Sun H."/>
            <person name="Yadav J.S."/>
            <person name="Pangilinan J."/>
            <person name="Larsson K.H."/>
            <person name="Matsuura K."/>
            <person name="Barry K."/>
            <person name="Labutti K."/>
            <person name="Kuo R."/>
            <person name="Ohm R.A."/>
            <person name="Bhattacharya S.S."/>
            <person name="Shirouzu T."/>
            <person name="Yoshinaga Y."/>
            <person name="Martin F.M."/>
            <person name="Grigoriev I.V."/>
            <person name="Hibbett D.S."/>
        </authorList>
    </citation>
    <scope>NUCLEOTIDE SEQUENCE [LARGE SCALE GENOMIC DNA]</scope>
    <source>
        <strain evidence="2 3">93-53</strain>
    </source>
</reference>
<organism evidence="2 3">
    <name type="scientific">Laetiporus sulphureus 93-53</name>
    <dbReference type="NCBI Taxonomy" id="1314785"/>
    <lineage>
        <taxon>Eukaryota</taxon>
        <taxon>Fungi</taxon>
        <taxon>Dikarya</taxon>
        <taxon>Basidiomycota</taxon>
        <taxon>Agaricomycotina</taxon>
        <taxon>Agaricomycetes</taxon>
        <taxon>Polyporales</taxon>
        <taxon>Laetiporus</taxon>
    </lineage>
</organism>
<dbReference type="OrthoDB" id="40823at2759"/>
<keyword evidence="1" id="KW-1133">Transmembrane helix</keyword>
<name>A0A165GAK6_9APHY</name>
<dbReference type="InterPro" id="IPR049500">
    <property type="entry name" value="Peptidase_M50B-like"/>
</dbReference>
<evidence type="ECO:0008006" key="4">
    <source>
        <dbReference type="Google" id="ProtNLM"/>
    </source>
</evidence>
<dbReference type="EMBL" id="KV427610">
    <property type="protein sequence ID" value="KZT10074.1"/>
    <property type="molecule type" value="Genomic_DNA"/>
</dbReference>
<evidence type="ECO:0000313" key="2">
    <source>
        <dbReference type="EMBL" id="KZT10074.1"/>
    </source>
</evidence>
<dbReference type="PANTHER" id="PTHR33979">
    <property type="entry name" value="OS02G0221600 PROTEIN"/>
    <property type="match status" value="1"/>
</dbReference>
<feature type="transmembrane region" description="Helical" evidence="1">
    <location>
        <begin position="42"/>
        <end position="63"/>
    </location>
</feature>
<keyword evidence="1" id="KW-0472">Membrane</keyword>
<accession>A0A165GAK6</accession>
<keyword evidence="1" id="KW-0812">Transmembrane</keyword>
<feature type="transmembrane region" description="Helical" evidence="1">
    <location>
        <begin position="12"/>
        <end position="30"/>
    </location>
</feature>
<evidence type="ECO:0000256" key="1">
    <source>
        <dbReference type="SAM" id="Phobius"/>
    </source>
</evidence>
<feature type="transmembrane region" description="Helical" evidence="1">
    <location>
        <begin position="204"/>
        <end position="228"/>
    </location>
</feature>